<dbReference type="EMBL" id="JACMRX010000002">
    <property type="protein sequence ID" value="KAF7994385.1"/>
    <property type="molecule type" value="Genomic_DNA"/>
</dbReference>
<evidence type="ECO:0000313" key="12">
    <source>
        <dbReference type="Proteomes" id="UP000639338"/>
    </source>
</evidence>
<gene>
    <name evidence="11" type="ORF">HCN44_003857</name>
</gene>
<sequence length="504" mass="59898">MESEKIIFDKSKNSLSKNVDKSISKKLIKSDLSSDKISSSSSSEIKKLQLQQYDDSEKNLSKRKTITARKYDRDTLREIEIRRKTMYVSESDFLNSGEKNIDKESRYNSVDRHNSHKLSKNIITESSSHPKLSDNIPVHCMNFDFPPSDDLSVDEANCYANILDEAWQQLDLLRLVIPADVDDNWNENYQSIDSKYGDYDETDCQNLLKPIVSIAEKLQKDRTYAANVMKELIKDLRNQRRYDYLEIEIENIAKTMEDEHNLFVNHEIWSEQLLQLKKLIESEKIDHKKLVDQLIIAVRKSAVGIDDAMFNNNSEFSCRQQWEQMRLDGQKYRLELKEQKYLNDLSKIEQTEKVDDIIFAEMREFLENDIRKLEEKSIAWLKKYNDTLDLRQQEFYRIRDEITKAQEELDDKENLLMTREKFVEDCQKQRQIIADEKEYWEIVNRSAVIIQSLWKGFMVRQQLGQYQGLWKSLKKRKKLAAKRKKKLEAKRRKLEAKKAEKKRK</sequence>
<reference evidence="11 12" key="1">
    <citation type="submission" date="2020-08" db="EMBL/GenBank/DDBJ databases">
        <title>Aphidius gifuensis genome sequencing and assembly.</title>
        <authorList>
            <person name="Du Z."/>
        </authorList>
    </citation>
    <scope>NUCLEOTIDE SEQUENCE [LARGE SCALE GENOMIC DNA]</scope>
    <source>
        <strain evidence="11">YNYX2018</strain>
        <tissue evidence="11">Adults</tissue>
    </source>
</reference>
<dbReference type="GO" id="GO:0031514">
    <property type="term" value="C:motile cilium"/>
    <property type="evidence" value="ECO:0007669"/>
    <property type="project" value="TreeGrafter"/>
</dbReference>
<comment type="similarity">
    <text evidence="2">Belongs to the DRC9 family.</text>
</comment>
<feature type="coiled-coil region" evidence="10">
    <location>
        <begin position="477"/>
        <end position="504"/>
    </location>
</feature>
<accession>A0A835CVH6</accession>
<evidence type="ECO:0000256" key="7">
    <source>
        <dbReference type="ARBA" id="ARBA00023212"/>
    </source>
</evidence>
<dbReference type="Proteomes" id="UP000639338">
    <property type="component" value="Unassembled WGS sequence"/>
</dbReference>
<evidence type="ECO:0000256" key="3">
    <source>
        <dbReference type="ARBA" id="ARBA00013738"/>
    </source>
</evidence>
<keyword evidence="8" id="KW-0966">Cell projection</keyword>
<evidence type="ECO:0000256" key="6">
    <source>
        <dbReference type="ARBA" id="ARBA00023069"/>
    </source>
</evidence>
<keyword evidence="4" id="KW-0963">Cytoplasm</keyword>
<protein>
    <recommendedName>
        <fullName evidence="3">Dynein regulatory complex protein 9</fullName>
    </recommendedName>
    <alternativeName>
        <fullName evidence="9">IQ domain-containing protein G</fullName>
    </alternativeName>
</protein>
<proteinExistence type="inferred from homology"/>
<name>A0A835CVH6_APHGI</name>
<dbReference type="GO" id="GO:0005737">
    <property type="term" value="C:cytoplasm"/>
    <property type="evidence" value="ECO:0007669"/>
    <property type="project" value="TreeGrafter"/>
</dbReference>
<evidence type="ECO:0000256" key="9">
    <source>
        <dbReference type="ARBA" id="ARBA00032183"/>
    </source>
</evidence>
<dbReference type="PROSITE" id="PS50096">
    <property type="entry name" value="IQ"/>
    <property type="match status" value="1"/>
</dbReference>
<dbReference type="PANTHER" id="PTHR14871">
    <property type="entry name" value="DYNEIN REGULATORY COMPLEX PROTEIN 9"/>
    <property type="match status" value="1"/>
</dbReference>
<evidence type="ECO:0000256" key="10">
    <source>
        <dbReference type="SAM" id="Coils"/>
    </source>
</evidence>
<evidence type="ECO:0000256" key="8">
    <source>
        <dbReference type="ARBA" id="ARBA00023273"/>
    </source>
</evidence>
<evidence type="ECO:0000313" key="11">
    <source>
        <dbReference type="EMBL" id="KAF7994385.1"/>
    </source>
</evidence>
<dbReference type="OrthoDB" id="10254713at2759"/>
<comment type="caution">
    <text evidence="11">The sequence shown here is derived from an EMBL/GenBank/DDBJ whole genome shotgun (WGS) entry which is preliminary data.</text>
</comment>
<evidence type="ECO:0000256" key="5">
    <source>
        <dbReference type="ARBA" id="ARBA00022846"/>
    </source>
</evidence>
<keyword evidence="6" id="KW-0969">Cilium</keyword>
<dbReference type="GO" id="GO:0044782">
    <property type="term" value="P:cilium organization"/>
    <property type="evidence" value="ECO:0007669"/>
    <property type="project" value="TreeGrafter"/>
</dbReference>
<dbReference type="Pfam" id="PF00612">
    <property type="entry name" value="IQ"/>
    <property type="match status" value="1"/>
</dbReference>
<evidence type="ECO:0000256" key="2">
    <source>
        <dbReference type="ARBA" id="ARBA00008222"/>
    </source>
</evidence>
<feature type="coiled-coil region" evidence="10">
    <location>
        <begin position="363"/>
        <end position="415"/>
    </location>
</feature>
<organism evidence="11 12">
    <name type="scientific">Aphidius gifuensis</name>
    <name type="common">Parasitoid wasp</name>
    <dbReference type="NCBI Taxonomy" id="684658"/>
    <lineage>
        <taxon>Eukaryota</taxon>
        <taxon>Metazoa</taxon>
        <taxon>Ecdysozoa</taxon>
        <taxon>Arthropoda</taxon>
        <taxon>Hexapoda</taxon>
        <taxon>Insecta</taxon>
        <taxon>Pterygota</taxon>
        <taxon>Neoptera</taxon>
        <taxon>Endopterygota</taxon>
        <taxon>Hymenoptera</taxon>
        <taxon>Apocrita</taxon>
        <taxon>Ichneumonoidea</taxon>
        <taxon>Braconidae</taxon>
        <taxon>Aphidiinae</taxon>
        <taxon>Aphidius</taxon>
    </lineage>
</organism>
<keyword evidence="12" id="KW-1185">Reference proteome</keyword>
<dbReference type="CDD" id="cd23767">
    <property type="entry name" value="IQCD"/>
    <property type="match status" value="1"/>
</dbReference>
<dbReference type="InterPro" id="IPR000048">
    <property type="entry name" value="IQ_motif_EF-hand-BS"/>
</dbReference>
<dbReference type="AlphaFoldDB" id="A0A835CVH6"/>
<keyword evidence="5" id="KW-0282">Flagellum</keyword>
<keyword evidence="7" id="KW-0206">Cytoskeleton</keyword>
<dbReference type="InterPro" id="IPR042618">
    <property type="entry name" value="IQCG"/>
</dbReference>
<evidence type="ECO:0000256" key="1">
    <source>
        <dbReference type="ARBA" id="ARBA00004611"/>
    </source>
</evidence>
<evidence type="ECO:0000256" key="4">
    <source>
        <dbReference type="ARBA" id="ARBA00022490"/>
    </source>
</evidence>
<keyword evidence="10" id="KW-0175">Coiled coil</keyword>
<comment type="subcellular location">
    <subcellularLocation>
        <location evidence="1">Cytoplasm</location>
        <location evidence="1">Cytoskeleton</location>
        <location evidence="1">Flagellum axoneme</location>
    </subcellularLocation>
</comment>
<dbReference type="PANTHER" id="PTHR14871:SF1">
    <property type="entry name" value="DYNEIN REGULATORY COMPLEX PROTEIN 9"/>
    <property type="match status" value="1"/>
</dbReference>